<gene>
    <name evidence="2" type="ORF">MYCFIDRAFT_175248</name>
</gene>
<reference evidence="2 3" key="1">
    <citation type="journal article" date="2012" name="PLoS Pathog.">
        <title>Diverse lifestyles and strategies of plant pathogenesis encoded in the genomes of eighteen Dothideomycetes fungi.</title>
        <authorList>
            <person name="Ohm R.A."/>
            <person name="Feau N."/>
            <person name="Henrissat B."/>
            <person name="Schoch C.L."/>
            <person name="Horwitz B.A."/>
            <person name="Barry K.W."/>
            <person name="Condon B.J."/>
            <person name="Copeland A.C."/>
            <person name="Dhillon B."/>
            <person name="Glaser F."/>
            <person name="Hesse C.N."/>
            <person name="Kosti I."/>
            <person name="LaButti K."/>
            <person name="Lindquist E.A."/>
            <person name="Lucas S."/>
            <person name="Salamov A.A."/>
            <person name="Bradshaw R.E."/>
            <person name="Ciuffetti L."/>
            <person name="Hamelin R.C."/>
            <person name="Kema G.H.J."/>
            <person name="Lawrence C."/>
            <person name="Scott J.A."/>
            <person name="Spatafora J.W."/>
            <person name="Turgeon B.G."/>
            <person name="de Wit P.J.G.M."/>
            <person name="Zhong S."/>
            <person name="Goodwin S.B."/>
            <person name="Grigoriev I.V."/>
        </authorList>
    </citation>
    <scope>NUCLEOTIDE SEQUENCE [LARGE SCALE GENOMIC DNA]</scope>
    <source>
        <strain evidence="2 3">CIRAD86</strain>
    </source>
</reference>
<dbReference type="HOGENOM" id="CLU_1094691_0_0_1"/>
<dbReference type="RefSeq" id="XP_007927262.1">
    <property type="nucleotide sequence ID" value="XM_007929071.1"/>
</dbReference>
<evidence type="ECO:0000256" key="1">
    <source>
        <dbReference type="SAM" id="MobiDB-lite"/>
    </source>
</evidence>
<dbReference type="KEGG" id="pfj:MYCFIDRAFT_175248"/>
<evidence type="ECO:0000313" key="2">
    <source>
        <dbReference type="EMBL" id="EME81665.1"/>
    </source>
</evidence>
<dbReference type="OrthoDB" id="5215637at2759"/>
<dbReference type="VEuPathDB" id="FungiDB:MYCFIDRAFT_175248"/>
<dbReference type="Proteomes" id="UP000016932">
    <property type="component" value="Unassembled WGS sequence"/>
</dbReference>
<organism evidence="2 3">
    <name type="scientific">Pseudocercospora fijiensis (strain CIRAD86)</name>
    <name type="common">Black leaf streak disease fungus</name>
    <name type="synonym">Mycosphaerella fijiensis</name>
    <dbReference type="NCBI Taxonomy" id="383855"/>
    <lineage>
        <taxon>Eukaryota</taxon>
        <taxon>Fungi</taxon>
        <taxon>Dikarya</taxon>
        <taxon>Ascomycota</taxon>
        <taxon>Pezizomycotina</taxon>
        <taxon>Dothideomycetes</taxon>
        <taxon>Dothideomycetidae</taxon>
        <taxon>Mycosphaerellales</taxon>
        <taxon>Mycosphaerellaceae</taxon>
        <taxon>Pseudocercospora</taxon>
    </lineage>
</organism>
<sequence>MPVLRNADQLRCSEGFDGVELAPLLPSEAFPCGRGARELRYGDTCFEPNAKTSRALILMSGMTFLHADEAIQWRFRNDLTHSSRGGSHSSQDCQAGKSSIGLDIQRGFNQSSASDGLSTGAKAGVGVGVAKRLEAGAVLIFAVHFWLWRRRSSQQRIPLSQNNEPYIRPQELDASPGEKSELASKDQNWPAEAPTYREPAELLDNGYGRRSVEYHDWKASALTTQEHIAILQQHKLRKTECHQAHVLTSFWPFT</sequence>
<feature type="region of interest" description="Disordered" evidence="1">
    <location>
        <begin position="160"/>
        <end position="197"/>
    </location>
</feature>
<name>M2YVC0_PSEFD</name>
<accession>M2YVC0</accession>
<dbReference type="EMBL" id="KB446559">
    <property type="protein sequence ID" value="EME81665.1"/>
    <property type="molecule type" value="Genomic_DNA"/>
</dbReference>
<protein>
    <submittedName>
        <fullName evidence="2">Uncharacterized protein</fullName>
    </submittedName>
</protein>
<proteinExistence type="predicted"/>
<dbReference type="GeneID" id="19333352"/>
<dbReference type="AlphaFoldDB" id="M2YVC0"/>
<keyword evidence="3" id="KW-1185">Reference proteome</keyword>
<evidence type="ECO:0000313" key="3">
    <source>
        <dbReference type="Proteomes" id="UP000016932"/>
    </source>
</evidence>